<keyword evidence="1" id="KW-0472">Membrane</keyword>
<feature type="transmembrane region" description="Helical" evidence="1">
    <location>
        <begin position="6"/>
        <end position="25"/>
    </location>
</feature>
<dbReference type="Proteomes" id="UP001183222">
    <property type="component" value="Unassembled WGS sequence"/>
</dbReference>
<evidence type="ECO:0000256" key="1">
    <source>
        <dbReference type="SAM" id="Phobius"/>
    </source>
</evidence>
<protein>
    <submittedName>
        <fullName evidence="2">Uncharacterized protein</fullName>
    </submittedName>
</protein>
<evidence type="ECO:0000313" key="3">
    <source>
        <dbReference type="Proteomes" id="UP001183222"/>
    </source>
</evidence>
<dbReference type="RefSeq" id="WP_311344412.1">
    <property type="nucleotide sequence ID" value="NZ_JAVREI010000002.1"/>
</dbReference>
<sequence>MYTGDVPMLAAMALVLLVALLMRLVRRRHLGKARRSSRMPGQLPVRVTG</sequence>
<dbReference type="EMBL" id="JAVREI010000002">
    <property type="protein sequence ID" value="MDT0275599.1"/>
    <property type="molecule type" value="Genomic_DNA"/>
</dbReference>
<reference evidence="3" key="1">
    <citation type="submission" date="2023-07" db="EMBL/GenBank/DDBJ databases">
        <title>30 novel species of actinomycetes from the DSMZ collection.</title>
        <authorList>
            <person name="Nouioui I."/>
        </authorList>
    </citation>
    <scope>NUCLEOTIDE SEQUENCE [LARGE SCALE GENOMIC DNA]</scope>
    <source>
        <strain evidence="3">DSM 46792</strain>
    </source>
</reference>
<gene>
    <name evidence="2" type="ORF">RM425_06745</name>
</gene>
<proteinExistence type="predicted"/>
<accession>A0ABU2K5Y3</accession>
<evidence type="ECO:0000313" key="2">
    <source>
        <dbReference type="EMBL" id="MDT0275599.1"/>
    </source>
</evidence>
<comment type="caution">
    <text evidence="2">The sequence shown here is derived from an EMBL/GenBank/DDBJ whole genome shotgun (WGS) entry which is preliminary data.</text>
</comment>
<organism evidence="2 3">
    <name type="scientific">Blastococcus goldschmidtiae</name>
    <dbReference type="NCBI Taxonomy" id="3075546"/>
    <lineage>
        <taxon>Bacteria</taxon>
        <taxon>Bacillati</taxon>
        <taxon>Actinomycetota</taxon>
        <taxon>Actinomycetes</taxon>
        <taxon>Geodermatophilales</taxon>
        <taxon>Geodermatophilaceae</taxon>
        <taxon>Blastococcus</taxon>
    </lineage>
</organism>
<keyword evidence="1" id="KW-1133">Transmembrane helix</keyword>
<keyword evidence="1" id="KW-0812">Transmembrane</keyword>
<name>A0ABU2K5Y3_9ACTN</name>
<keyword evidence="3" id="KW-1185">Reference proteome</keyword>